<dbReference type="InterPro" id="IPR003615">
    <property type="entry name" value="HNH_nuc"/>
</dbReference>
<evidence type="ECO:0000313" key="5">
    <source>
        <dbReference type="Proteomes" id="UP001596484"/>
    </source>
</evidence>
<dbReference type="EMBL" id="JBHTCS010000021">
    <property type="protein sequence ID" value="MFC7449661.1"/>
    <property type="molecule type" value="Genomic_DNA"/>
</dbReference>
<feature type="compositionally biased region" description="Low complexity" evidence="2">
    <location>
        <begin position="366"/>
        <end position="383"/>
    </location>
</feature>
<gene>
    <name evidence="4" type="ORF">ACFQS9_17335</name>
</gene>
<feature type="region of interest" description="Disordered" evidence="2">
    <location>
        <begin position="366"/>
        <end position="397"/>
    </location>
</feature>
<organism evidence="4 5">
    <name type="scientific">Rhodococcus daqingensis</name>
    <dbReference type="NCBI Taxonomy" id="2479363"/>
    <lineage>
        <taxon>Bacteria</taxon>
        <taxon>Bacillati</taxon>
        <taxon>Actinomycetota</taxon>
        <taxon>Actinomycetes</taxon>
        <taxon>Mycobacteriales</taxon>
        <taxon>Nocardiaceae</taxon>
        <taxon>Rhodococcus</taxon>
    </lineage>
</organism>
<feature type="compositionally biased region" description="Acidic residues" evidence="2">
    <location>
        <begin position="176"/>
        <end position="197"/>
    </location>
</feature>
<evidence type="ECO:0000256" key="1">
    <source>
        <dbReference type="ARBA" id="ARBA00023450"/>
    </source>
</evidence>
<comment type="caution">
    <text evidence="4">The sequence shown here is derived from an EMBL/GenBank/DDBJ whole genome shotgun (WGS) entry which is preliminary data.</text>
</comment>
<accession>A0ABW2S1M9</accession>
<name>A0ABW2S1M9_9NOCA</name>
<evidence type="ECO:0000259" key="3">
    <source>
        <dbReference type="SMART" id="SM00507"/>
    </source>
</evidence>
<feature type="compositionally biased region" description="Low complexity" evidence="2">
    <location>
        <begin position="121"/>
        <end position="136"/>
    </location>
</feature>
<feature type="domain" description="HNH nuclease" evidence="3">
    <location>
        <begin position="446"/>
        <end position="498"/>
    </location>
</feature>
<comment type="similarity">
    <text evidence="1">Belongs to the Rv1128c/1148c/1588c/1702c/1945/3466 family.</text>
</comment>
<dbReference type="RefSeq" id="WP_378406888.1">
    <property type="nucleotide sequence ID" value="NZ_JBHTCS010000021.1"/>
</dbReference>
<feature type="region of interest" description="Disordered" evidence="2">
    <location>
        <begin position="299"/>
        <end position="321"/>
    </location>
</feature>
<keyword evidence="5" id="KW-1185">Reference proteome</keyword>
<dbReference type="InterPro" id="IPR003870">
    <property type="entry name" value="DUF222"/>
</dbReference>
<dbReference type="Proteomes" id="UP001596484">
    <property type="component" value="Unassembled WGS sequence"/>
</dbReference>
<dbReference type="Gene3D" id="1.10.30.50">
    <property type="match status" value="1"/>
</dbReference>
<evidence type="ECO:0000256" key="2">
    <source>
        <dbReference type="SAM" id="MobiDB-lite"/>
    </source>
</evidence>
<sequence length="544" mass="57969">MELDEMLTAPQDVAAWQLADAELLRLVPELSLRMRQLGALRVRLMHQIDQRCVAEQVGASSPGNWLAGATTMTPGQANRIVRLGRELAKHPQVAAAFDAGETDSDQVRVIVELLNKVPEGDAPADPNAAAKAVGEDAAADTEDDAADGGRETGDAPTETDGGSEADGTSGPNAADGTDDADDTDADGTDADGTDADGTDGTNSEPAVESIVFGPHDTRSQACARYLLYAARAEDSTVLARRAKALELILNGDPRKKRDSENPELNEFYASPGLGGRVHVKGHFDAHTGEALLTALSALSKPRPGANNHDGQHGRDQRTPAQRRADAFTHIISSYLDSGRTPTEGGERPHVSVFVDADDLAAATATASATTSTATSATANTASAEHQDRVRNRAGRRRGPAWMPWLGPISLDLAAQIACDADITPISMDADGNPLDVGRTTRLIPAKLRRALNARDCGCAFPGCGRPAAWTEAHHIQHWANGGPTNLSNLVLLCRFHHTTVHRGDWTVYIGNDDGHPWFVPPKWIDTHRKPLPAHNRRNQLTFAA</sequence>
<dbReference type="InterPro" id="IPR002711">
    <property type="entry name" value="HNH"/>
</dbReference>
<feature type="region of interest" description="Disordered" evidence="2">
    <location>
        <begin position="118"/>
        <end position="207"/>
    </location>
</feature>
<feature type="compositionally biased region" description="Acidic residues" evidence="2">
    <location>
        <begin position="137"/>
        <end position="146"/>
    </location>
</feature>
<dbReference type="Pfam" id="PF01844">
    <property type="entry name" value="HNH"/>
    <property type="match status" value="1"/>
</dbReference>
<dbReference type="Pfam" id="PF02720">
    <property type="entry name" value="DUF222"/>
    <property type="match status" value="2"/>
</dbReference>
<evidence type="ECO:0000313" key="4">
    <source>
        <dbReference type="EMBL" id="MFC7449661.1"/>
    </source>
</evidence>
<dbReference type="CDD" id="cd00085">
    <property type="entry name" value="HNHc"/>
    <property type="match status" value="1"/>
</dbReference>
<feature type="compositionally biased region" description="Basic and acidic residues" evidence="2">
    <location>
        <begin position="309"/>
        <end position="321"/>
    </location>
</feature>
<protein>
    <submittedName>
        <fullName evidence="4">DUF222 domain-containing protein</fullName>
    </submittedName>
</protein>
<reference evidence="5" key="1">
    <citation type="journal article" date="2019" name="Int. J. Syst. Evol. Microbiol.">
        <title>The Global Catalogue of Microorganisms (GCM) 10K type strain sequencing project: providing services to taxonomists for standard genome sequencing and annotation.</title>
        <authorList>
            <consortium name="The Broad Institute Genomics Platform"/>
            <consortium name="The Broad Institute Genome Sequencing Center for Infectious Disease"/>
            <person name="Wu L."/>
            <person name="Ma J."/>
        </authorList>
    </citation>
    <scope>NUCLEOTIDE SEQUENCE [LARGE SCALE GENOMIC DNA]</scope>
    <source>
        <strain evidence="5">ICMP 19430</strain>
    </source>
</reference>
<dbReference type="SMART" id="SM00507">
    <property type="entry name" value="HNHc"/>
    <property type="match status" value="1"/>
</dbReference>
<proteinExistence type="inferred from homology"/>